<dbReference type="PANTHER" id="PTHR10846">
    <property type="entry name" value="SODIUM/POTASSIUM/CALCIUM EXCHANGER"/>
    <property type="match status" value="1"/>
</dbReference>
<feature type="domain" description="Sodium/calcium exchanger membrane region" evidence="6">
    <location>
        <begin position="5"/>
        <end position="161"/>
    </location>
</feature>
<dbReference type="Proteomes" id="UP000233256">
    <property type="component" value="Unassembled WGS sequence"/>
</dbReference>
<keyword evidence="4 5" id="KW-0472">Membrane</keyword>
<dbReference type="EMBL" id="PGXC01000013">
    <property type="protein sequence ID" value="PKK89702.1"/>
    <property type="molecule type" value="Genomic_DNA"/>
</dbReference>
<dbReference type="GO" id="GO:0005886">
    <property type="term" value="C:plasma membrane"/>
    <property type="evidence" value="ECO:0007669"/>
    <property type="project" value="TreeGrafter"/>
</dbReference>
<feature type="transmembrane region" description="Helical" evidence="5">
    <location>
        <begin position="146"/>
        <end position="164"/>
    </location>
</feature>
<evidence type="ECO:0000256" key="4">
    <source>
        <dbReference type="ARBA" id="ARBA00023136"/>
    </source>
</evidence>
<dbReference type="NCBIfam" id="TIGR00367">
    <property type="entry name" value="calcium/sodium antiporter"/>
    <property type="match status" value="1"/>
</dbReference>
<dbReference type="AlphaFoldDB" id="A0A2N1PN60"/>
<evidence type="ECO:0000256" key="1">
    <source>
        <dbReference type="ARBA" id="ARBA00004141"/>
    </source>
</evidence>
<accession>A0A2N1PN60</accession>
<dbReference type="InterPro" id="IPR004837">
    <property type="entry name" value="NaCa_Exmemb"/>
</dbReference>
<comment type="caution">
    <text evidence="7">The sequence shown here is derived from an EMBL/GenBank/DDBJ whole genome shotgun (WGS) entry which is preliminary data.</text>
</comment>
<evidence type="ECO:0000256" key="2">
    <source>
        <dbReference type="ARBA" id="ARBA00022692"/>
    </source>
</evidence>
<dbReference type="InterPro" id="IPR004481">
    <property type="entry name" value="K/Na/Ca-exchanger"/>
</dbReference>
<comment type="subcellular location">
    <subcellularLocation>
        <location evidence="1">Membrane</location>
        <topology evidence="1">Multi-pass membrane protein</topology>
    </subcellularLocation>
</comment>
<dbReference type="InterPro" id="IPR044880">
    <property type="entry name" value="NCX_ion-bd_dom_sf"/>
</dbReference>
<feature type="transmembrane region" description="Helical" evidence="5">
    <location>
        <begin position="69"/>
        <end position="94"/>
    </location>
</feature>
<dbReference type="GO" id="GO:0008273">
    <property type="term" value="F:calcium, potassium:sodium antiporter activity"/>
    <property type="evidence" value="ECO:0007669"/>
    <property type="project" value="TreeGrafter"/>
</dbReference>
<feature type="transmembrane region" description="Helical" evidence="5">
    <location>
        <begin position="39"/>
        <end position="57"/>
    </location>
</feature>
<evidence type="ECO:0000256" key="3">
    <source>
        <dbReference type="ARBA" id="ARBA00022989"/>
    </source>
</evidence>
<keyword evidence="2 5" id="KW-0812">Transmembrane</keyword>
<feature type="transmembrane region" description="Helical" evidence="5">
    <location>
        <begin position="246"/>
        <end position="268"/>
    </location>
</feature>
<gene>
    <name evidence="7" type="ORF">CVV64_12925</name>
</gene>
<feature type="transmembrane region" description="Helical" evidence="5">
    <location>
        <begin position="184"/>
        <end position="205"/>
    </location>
</feature>
<evidence type="ECO:0000256" key="5">
    <source>
        <dbReference type="SAM" id="Phobius"/>
    </source>
</evidence>
<dbReference type="Gene3D" id="1.20.1420.30">
    <property type="entry name" value="NCX, central ion-binding region"/>
    <property type="match status" value="1"/>
</dbReference>
<protein>
    <submittedName>
        <fullName evidence="7">Sodium:proton exchanger</fullName>
    </submittedName>
</protein>
<feature type="transmembrane region" description="Helical" evidence="5">
    <location>
        <begin position="280"/>
        <end position="297"/>
    </location>
</feature>
<dbReference type="Pfam" id="PF01699">
    <property type="entry name" value="Na_Ca_ex"/>
    <property type="match status" value="2"/>
</dbReference>
<feature type="domain" description="Sodium/calcium exchanger membrane region" evidence="6">
    <location>
        <begin position="182"/>
        <end position="324"/>
    </location>
</feature>
<dbReference type="PANTHER" id="PTHR10846:SF8">
    <property type="entry name" value="INNER MEMBRANE PROTEIN YRBG"/>
    <property type="match status" value="1"/>
</dbReference>
<feature type="transmembrane region" description="Helical" evidence="5">
    <location>
        <begin position="106"/>
        <end position="125"/>
    </location>
</feature>
<name>A0A2N1PN60_9BACT</name>
<sequence>MTIKALVSIIVGFLLLVKAADWLVSASCSLARRLGIEDMIIGLTVVAFGTSMPEFMVNILSSLNGSSDIAIGNVLGSNICNILLILGLSALLFPLPVAKDTVIAEIPFSLTAALLLAFLVKFSFFQISFQNTNINGSQNILNAEDGILLLCFFLMFMAYIFFIAREKNESEILPDEIPLKKSVLMLITSLFGLYLGGEWVVRGAVEIARNMGLSESLIALTIVAIGTSLPELFTSVTAAAKGRTDLAVGNIVGSNIFNILWILGVSSLIRPLEFNLSSDFDMIMTVFASTLLLLALVLGRKMEIQRRDGLIFVSTYIWYIYRIILRG</sequence>
<keyword evidence="3 5" id="KW-1133">Transmembrane helix</keyword>
<dbReference type="GO" id="GO:0006874">
    <property type="term" value="P:intracellular calcium ion homeostasis"/>
    <property type="evidence" value="ECO:0007669"/>
    <property type="project" value="TreeGrafter"/>
</dbReference>
<evidence type="ECO:0000259" key="6">
    <source>
        <dbReference type="Pfam" id="PF01699"/>
    </source>
</evidence>
<proteinExistence type="predicted"/>
<evidence type="ECO:0000313" key="7">
    <source>
        <dbReference type="EMBL" id="PKK89702.1"/>
    </source>
</evidence>
<evidence type="ECO:0000313" key="8">
    <source>
        <dbReference type="Proteomes" id="UP000233256"/>
    </source>
</evidence>
<organism evidence="7 8">
    <name type="scientific">Candidatus Wallbacteria bacterium HGW-Wallbacteria-1</name>
    <dbReference type="NCBI Taxonomy" id="2013854"/>
    <lineage>
        <taxon>Bacteria</taxon>
        <taxon>Candidatus Walliibacteriota</taxon>
    </lineage>
</organism>
<reference evidence="7 8" key="1">
    <citation type="journal article" date="2017" name="ISME J.">
        <title>Potential for microbial H2 and metal transformations associated with novel bacteria and archaea in deep terrestrial subsurface sediments.</title>
        <authorList>
            <person name="Hernsdorf A.W."/>
            <person name="Amano Y."/>
            <person name="Miyakawa K."/>
            <person name="Ise K."/>
            <person name="Suzuki Y."/>
            <person name="Anantharaman K."/>
            <person name="Probst A."/>
            <person name="Burstein D."/>
            <person name="Thomas B.C."/>
            <person name="Banfield J.F."/>
        </authorList>
    </citation>
    <scope>NUCLEOTIDE SEQUENCE [LARGE SCALE GENOMIC DNA]</scope>
    <source>
        <strain evidence="7">HGW-Wallbacteria-1</strain>
    </source>
</reference>
<dbReference type="GO" id="GO:0005262">
    <property type="term" value="F:calcium channel activity"/>
    <property type="evidence" value="ECO:0007669"/>
    <property type="project" value="TreeGrafter"/>
</dbReference>